<dbReference type="RefSeq" id="WP_106115080.1">
    <property type="nucleotide sequence ID" value="NZ_PVSR01000046.1"/>
</dbReference>
<gene>
    <name evidence="2" type="ORF">CEP50_17820</name>
</gene>
<comment type="caution">
    <text evidence="2">The sequence shown here is derived from an EMBL/GenBank/DDBJ whole genome shotgun (WGS) entry which is preliminary data.</text>
</comment>
<dbReference type="InterPro" id="IPR010093">
    <property type="entry name" value="SinI_DNA-bd"/>
</dbReference>
<dbReference type="Pfam" id="PF12728">
    <property type="entry name" value="HTH_17"/>
    <property type="match status" value="1"/>
</dbReference>
<dbReference type="InterPro" id="IPR036388">
    <property type="entry name" value="WH-like_DNA-bd_sf"/>
</dbReference>
<proteinExistence type="predicted"/>
<dbReference type="Proteomes" id="UP000239352">
    <property type="component" value="Unassembled WGS sequence"/>
</dbReference>
<accession>A0A2T0GSB7</accession>
<dbReference type="Gene3D" id="1.10.10.10">
    <property type="entry name" value="Winged helix-like DNA-binding domain superfamily/Winged helix DNA-binding domain"/>
    <property type="match status" value="1"/>
</dbReference>
<dbReference type="InterPro" id="IPR041657">
    <property type="entry name" value="HTH_17"/>
</dbReference>
<dbReference type="InterPro" id="IPR009061">
    <property type="entry name" value="DNA-bd_dom_put_sf"/>
</dbReference>
<name>A0A2T0GSB7_ACTMO</name>
<keyword evidence="3" id="KW-1185">Reference proteome</keyword>
<sequence>MRNLWTLDDVAAYLGVPRNTLYQWRSRGAGPPARRIGKHLRYKPSEVEAWFDAHTTEVS</sequence>
<dbReference type="SUPFAM" id="SSF46955">
    <property type="entry name" value="Putative DNA-binding domain"/>
    <property type="match status" value="1"/>
</dbReference>
<dbReference type="NCBIfam" id="TIGR01764">
    <property type="entry name" value="excise"/>
    <property type="match status" value="1"/>
</dbReference>
<dbReference type="EMBL" id="PVSR01000046">
    <property type="protein sequence ID" value="PRW61999.1"/>
    <property type="molecule type" value="Genomic_DNA"/>
</dbReference>
<dbReference type="InParanoid" id="A0A2T0GSB7"/>
<organism evidence="2 3">
    <name type="scientific">Actinopolyspora mortivallis</name>
    <dbReference type="NCBI Taxonomy" id="33906"/>
    <lineage>
        <taxon>Bacteria</taxon>
        <taxon>Bacillati</taxon>
        <taxon>Actinomycetota</taxon>
        <taxon>Actinomycetes</taxon>
        <taxon>Actinopolysporales</taxon>
        <taxon>Actinopolysporaceae</taxon>
        <taxon>Actinopolyspora</taxon>
    </lineage>
</organism>
<feature type="domain" description="Helix-turn-helix" evidence="1">
    <location>
        <begin position="6"/>
        <end position="54"/>
    </location>
</feature>
<dbReference type="AlphaFoldDB" id="A0A2T0GSB7"/>
<protein>
    <submittedName>
        <fullName evidence="2">Excisionase</fullName>
    </submittedName>
</protein>
<evidence type="ECO:0000313" key="2">
    <source>
        <dbReference type="EMBL" id="PRW61999.1"/>
    </source>
</evidence>
<evidence type="ECO:0000313" key="3">
    <source>
        <dbReference type="Proteomes" id="UP000239352"/>
    </source>
</evidence>
<dbReference type="GO" id="GO:0003677">
    <property type="term" value="F:DNA binding"/>
    <property type="evidence" value="ECO:0007669"/>
    <property type="project" value="InterPro"/>
</dbReference>
<evidence type="ECO:0000259" key="1">
    <source>
        <dbReference type="Pfam" id="PF12728"/>
    </source>
</evidence>
<reference evidence="2 3" key="1">
    <citation type="submission" date="2018-03" db="EMBL/GenBank/DDBJ databases">
        <title>Actinopolyspora mortivallis from Sahara, screening for active biomolecules.</title>
        <authorList>
            <person name="Selama O."/>
            <person name="Wellington E.M.H."/>
            <person name="Hacene H."/>
        </authorList>
    </citation>
    <scope>NUCLEOTIDE SEQUENCE [LARGE SCALE GENOMIC DNA]</scope>
    <source>
        <strain evidence="2 3">M5A</strain>
    </source>
</reference>